<dbReference type="SMART" id="SM00926">
    <property type="entry name" value="Molybdop_Fe4S4"/>
    <property type="match status" value="1"/>
</dbReference>
<dbReference type="GO" id="GO:0043546">
    <property type="term" value="F:molybdopterin cofactor binding"/>
    <property type="evidence" value="ECO:0007669"/>
    <property type="project" value="InterPro"/>
</dbReference>
<dbReference type="InterPro" id="IPR050612">
    <property type="entry name" value="Prok_Mopterin_Oxidored"/>
</dbReference>
<evidence type="ECO:0000256" key="2">
    <source>
        <dbReference type="ARBA" id="ARBA00022723"/>
    </source>
</evidence>
<dbReference type="Gene3D" id="3.40.228.10">
    <property type="entry name" value="Dimethylsulfoxide Reductase, domain 2"/>
    <property type="match status" value="1"/>
</dbReference>
<dbReference type="SUPFAM" id="SSF50692">
    <property type="entry name" value="ADC-like"/>
    <property type="match status" value="1"/>
</dbReference>
<dbReference type="InterPro" id="IPR009010">
    <property type="entry name" value="Asp_de-COase-like_dom_sf"/>
</dbReference>
<dbReference type="Gene3D" id="2.20.25.90">
    <property type="entry name" value="ADC-like domains"/>
    <property type="match status" value="1"/>
</dbReference>
<name>A0A7I7WK22_MYCGU</name>
<dbReference type="InterPro" id="IPR006963">
    <property type="entry name" value="Mopterin_OxRdtase_4Fe-4S_dom"/>
</dbReference>
<dbReference type="RefSeq" id="WP_264001055.1">
    <property type="nucleotide sequence ID" value="NZ_AP022608.1"/>
</dbReference>
<dbReference type="PROSITE" id="PS51669">
    <property type="entry name" value="4FE4S_MOW_BIS_MGD"/>
    <property type="match status" value="1"/>
</dbReference>
<dbReference type="Pfam" id="PF00384">
    <property type="entry name" value="Molybdopterin"/>
    <property type="match status" value="1"/>
</dbReference>
<feature type="domain" description="4Fe-4S Mo/W bis-MGD-type" evidence="5">
    <location>
        <begin position="2"/>
        <end position="58"/>
    </location>
</feature>
<dbReference type="GO" id="GO:0046872">
    <property type="term" value="F:metal ion binding"/>
    <property type="evidence" value="ECO:0007669"/>
    <property type="project" value="UniProtKB-KW"/>
</dbReference>
<dbReference type="PANTHER" id="PTHR43742">
    <property type="entry name" value="TRIMETHYLAMINE-N-OXIDE REDUCTASE"/>
    <property type="match status" value="1"/>
</dbReference>
<evidence type="ECO:0000256" key="4">
    <source>
        <dbReference type="ARBA" id="ARBA00023014"/>
    </source>
</evidence>
<keyword evidence="2" id="KW-0479">Metal-binding</keyword>
<gene>
    <name evidence="6" type="ORF">MGAD_22890</name>
</gene>
<dbReference type="Proteomes" id="UP000466187">
    <property type="component" value="Chromosome"/>
</dbReference>
<sequence>MSSLAAVTCPLCEAMCGLQVRVDGDAVTDIRGNRDDVWSRGHICPKGTSLAQLHTDPDRLREPLVRTPSGHVPVSWDDAYAEVERVLRPVLDRHGASAVTVYVGNPVAHNLGLSTHIGALIGMAQAAGMSAYYSPGTVDQWPLNLVSALLFGHMWNAPIPDVDRSDHLMMFGANPAASQGSMLSAPDLMGRLAAIRRRGGTVTVVDPRRTLTAQRASQWVPIRPGTDALLLFAILRTLEENNWVRRPAHLDGRVTGLDEVIALANDFAPETVAAVCGIEVSTIRRLVHDLAHAESPVLYSRIGACTQEFGTLATWLVFVVNVALGALDRAGGAVFPKPAVWSPMFMKPPDHTGPGWQFGRFRSRVRGAPEVFSQFPVSCLAEEIDTPGEGQLHGLITVAGNPVVSAPGAHRLDAALATLDAMISVDNYLNETTRHAHVILPGLSPLERPHADDLYWIYAVSSCLKWSDPVFTPPSGQPPEWEILLRLAGAMLGMSVSDVDLSAMDDLYVAGLVATACASPGTPLSGRDPQEATAALVGRGPERLVDMGIRLGPWGDDLGGRPGGLTLAQVREHPNGLHLEDLDGGRLDDVVCTPSGTVELVHQRLVDDVPRLRARLQRADGELLLTSRRHLRSNNSWMHNVPALMRGKDRCTLLIHPDDAHRAGLRSGDIAEISTDEGALTVPVEVSDEMMPGVVSLPHGWGHGLDRTQLQVANDHPGVNSNLLNPAHLIDVPSNTQVVNGVPCRVRPS</sequence>
<dbReference type="Pfam" id="PF01568">
    <property type="entry name" value="Molydop_binding"/>
    <property type="match status" value="1"/>
</dbReference>
<dbReference type="AlphaFoldDB" id="A0A7I7WK22"/>
<evidence type="ECO:0000259" key="5">
    <source>
        <dbReference type="PROSITE" id="PS51669"/>
    </source>
</evidence>
<evidence type="ECO:0000256" key="3">
    <source>
        <dbReference type="ARBA" id="ARBA00023004"/>
    </source>
</evidence>
<keyword evidence="4" id="KW-0411">Iron-sulfur</keyword>
<proteinExistence type="inferred from homology"/>
<comment type="similarity">
    <text evidence="1">Belongs to the prokaryotic molybdopterin-containing oxidoreductase family.</text>
</comment>
<dbReference type="Gene3D" id="2.40.40.20">
    <property type="match status" value="1"/>
</dbReference>
<dbReference type="Pfam" id="PF04879">
    <property type="entry name" value="Molybdop_Fe4S4"/>
    <property type="match status" value="1"/>
</dbReference>
<evidence type="ECO:0000313" key="6">
    <source>
        <dbReference type="EMBL" id="BBZ17954.1"/>
    </source>
</evidence>
<dbReference type="KEGG" id="mgad:MGAD_22890"/>
<protein>
    <submittedName>
        <fullName evidence="6">Molybdopterin-binding oxidoreductase</fullName>
    </submittedName>
</protein>
<accession>A0A7I7WK22</accession>
<dbReference type="EMBL" id="AP022608">
    <property type="protein sequence ID" value="BBZ17954.1"/>
    <property type="molecule type" value="Genomic_DNA"/>
</dbReference>
<dbReference type="InterPro" id="IPR006657">
    <property type="entry name" value="MoPterin_dinucl-bd_dom"/>
</dbReference>
<evidence type="ECO:0000256" key="1">
    <source>
        <dbReference type="ARBA" id="ARBA00010312"/>
    </source>
</evidence>
<dbReference type="GO" id="GO:0051536">
    <property type="term" value="F:iron-sulfur cluster binding"/>
    <property type="evidence" value="ECO:0007669"/>
    <property type="project" value="UniProtKB-KW"/>
</dbReference>
<dbReference type="PANTHER" id="PTHR43742:SF6">
    <property type="entry name" value="OXIDOREDUCTASE YYAE-RELATED"/>
    <property type="match status" value="1"/>
</dbReference>
<dbReference type="SUPFAM" id="SSF53706">
    <property type="entry name" value="Formate dehydrogenase/DMSO reductase, domains 1-3"/>
    <property type="match status" value="1"/>
</dbReference>
<dbReference type="Gene3D" id="3.40.50.740">
    <property type="match status" value="1"/>
</dbReference>
<keyword evidence="3" id="KW-0408">Iron</keyword>
<evidence type="ECO:0000313" key="7">
    <source>
        <dbReference type="Proteomes" id="UP000466187"/>
    </source>
</evidence>
<reference evidence="6 7" key="1">
    <citation type="journal article" date="2019" name="Emerg. Microbes Infect.">
        <title>Comprehensive subspecies identification of 175 nontuberculous mycobacteria species based on 7547 genomic profiles.</title>
        <authorList>
            <person name="Matsumoto Y."/>
            <person name="Kinjo T."/>
            <person name="Motooka D."/>
            <person name="Nabeya D."/>
            <person name="Jung N."/>
            <person name="Uechi K."/>
            <person name="Horii T."/>
            <person name="Iida T."/>
            <person name="Fujita J."/>
            <person name="Nakamura S."/>
        </authorList>
    </citation>
    <scope>NUCLEOTIDE SEQUENCE [LARGE SCALE GENOMIC DNA]</scope>
    <source>
        <strain evidence="6 7">JCM 12688</strain>
    </source>
</reference>
<dbReference type="GO" id="GO:0016491">
    <property type="term" value="F:oxidoreductase activity"/>
    <property type="evidence" value="ECO:0007669"/>
    <property type="project" value="InterPro"/>
</dbReference>
<dbReference type="InterPro" id="IPR006656">
    <property type="entry name" value="Mopterin_OxRdtase"/>
</dbReference>
<organism evidence="6 7">
    <name type="scientific">Mycolicibacterium gadium</name>
    <name type="common">Mycobacterium gadium</name>
    <dbReference type="NCBI Taxonomy" id="1794"/>
    <lineage>
        <taxon>Bacteria</taxon>
        <taxon>Bacillati</taxon>
        <taxon>Actinomycetota</taxon>
        <taxon>Actinomycetes</taxon>
        <taxon>Mycobacteriales</taxon>
        <taxon>Mycobacteriaceae</taxon>
        <taxon>Mycolicibacterium</taxon>
    </lineage>
</organism>